<dbReference type="GO" id="GO:0000166">
    <property type="term" value="F:nucleotide binding"/>
    <property type="evidence" value="ECO:0007669"/>
    <property type="project" value="InterPro"/>
</dbReference>
<organism evidence="3">
    <name type="scientific">candidate division CPR3 bacterium</name>
    <dbReference type="NCBI Taxonomy" id="2268181"/>
    <lineage>
        <taxon>Bacteria</taxon>
        <taxon>Bacteria division CPR3</taxon>
    </lineage>
</organism>
<protein>
    <submittedName>
        <fullName evidence="3">Gfo/Idh/MocA family oxidoreductase</fullName>
    </submittedName>
</protein>
<evidence type="ECO:0000313" key="3">
    <source>
        <dbReference type="EMBL" id="HEB13390.1"/>
    </source>
</evidence>
<proteinExistence type="predicted"/>
<dbReference type="PANTHER" id="PTHR43249">
    <property type="entry name" value="UDP-N-ACETYL-2-AMINO-2-DEOXY-D-GLUCURONATE OXIDASE"/>
    <property type="match status" value="1"/>
</dbReference>
<dbReference type="Pfam" id="PF01408">
    <property type="entry name" value="GFO_IDH_MocA"/>
    <property type="match status" value="1"/>
</dbReference>
<dbReference type="Gene3D" id="3.30.360.10">
    <property type="entry name" value="Dihydrodipicolinate Reductase, domain 2"/>
    <property type="match status" value="1"/>
</dbReference>
<evidence type="ECO:0000259" key="1">
    <source>
        <dbReference type="Pfam" id="PF01408"/>
    </source>
</evidence>
<name>A0A7C1NJI7_UNCC3</name>
<dbReference type="InterPro" id="IPR004104">
    <property type="entry name" value="Gfo/Idh/MocA-like_OxRdtase_C"/>
</dbReference>
<dbReference type="SUPFAM" id="SSF55347">
    <property type="entry name" value="Glyceraldehyde-3-phosphate dehydrogenase-like, C-terminal domain"/>
    <property type="match status" value="1"/>
</dbReference>
<reference evidence="3" key="1">
    <citation type="journal article" date="2020" name="mSystems">
        <title>Genome- and Community-Level Interaction Insights into Carbon Utilization and Element Cycling Functions of Hydrothermarchaeota in Hydrothermal Sediment.</title>
        <authorList>
            <person name="Zhou Z."/>
            <person name="Liu Y."/>
            <person name="Xu W."/>
            <person name="Pan J."/>
            <person name="Luo Z.H."/>
            <person name="Li M."/>
        </authorList>
    </citation>
    <scope>NUCLEOTIDE SEQUENCE [LARGE SCALE GENOMIC DNA]</scope>
    <source>
        <strain evidence="3">HyVt-369</strain>
    </source>
</reference>
<dbReference type="Pfam" id="PF02894">
    <property type="entry name" value="GFO_IDH_MocA_C"/>
    <property type="match status" value="1"/>
</dbReference>
<feature type="domain" description="Gfo/Idh/MocA-like oxidoreductase C-terminal" evidence="2">
    <location>
        <begin position="134"/>
        <end position="348"/>
    </location>
</feature>
<gene>
    <name evidence="3" type="ORF">ENI13_00235</name>
</gene>
<sequence>MKKLKGGIIGTGMGRLHMDAYSKDRRVEIFAICDINRKEAEEFAKKYKASYVFTDYEKMFDMEEIDFVSIATPNYLHAPMSIAALRRGKHVICEKPMATNLKDAQTMVEATKKAKKRLMVHMSMRFLPQFHLMKRLINKGILGKIYYGKSSWIRRRGTPIIDFPSTGSMARGDWFVQKEKSGGGALMDIGVHIYDLGWWLMGSPEVASVLGSMFAEITPPRFEKRGIYADVDELSTVLVKFKNGASLFSEVSWDAHMEPGMSIQIFGDKAGIRWQDSCLTLFREEEGISTTTSIQLPSEDSLETSYHHFVSAILEADKKMIASGEECLEVIKVLDAIQESNQAKQSINFS</sequence>
<dbReference type="PANTHER" id="PTHR43249:SF1">
    <property type="entry name" value="D-GLUCOSIDE 3-DEHYDROGENASE"/>
    <property type="match status" value="1"/>
</dbReference>
<dbReference type="InterPro" id="IPR000683">
    <property type="entry name" value="Gfo/Idh/MocA-like_OxRdtase_N"/>
</dbReference>
<accession>A0A7C1NJI7</accession>
<dbReference type="EMBL" id="DRHL01000011">
    <property type="protein sequence ID" value="HEB13390.1"/>
    <property type="molecule type" value="Genomic_DNA"/>
</dbReference>
<dbReference type="InterPro" id="IPR052515">
    <property type="entry name" value="Gfo/Idh/MocA_Oxidoreductase"/>
</dbReference>
<dbReference type="SUPFAM" id="SSF51735">
    <property type="entry name" value="NAD(P)-binding Rossmann-fold domains"/>
    <property type="match status" value="1"/>
</dbReference>
<feature type="domain" description="Gfo/Idh/MocA-like oxidoreductase N-terminal" evidence="1">
    <location>
        <begin position="6"/>
        <end position="121"/>
    </location>
</feature>
<evidence type="ECO:0000259" key="2">
    <source>
        <dbReference type="Pfam" id="PF02894"/>
    </source>
</evidence>
<dbReference type="AlphaFoldDB" id="A0A7C1NJI7"/>
<dbReference type="Proteomes" id="UP000885695">
    <property type="component" value="Unassembled WGS sequence"/>
</dbReference>
<comment type="caution">
    <text evidence="3">The sequence shown here is derived from an EMBL/GenBank/DDBJ whole genome shotgun (WGS) entry which is preliminary data.</text>
</comment>
<dbReference type="InterPro" id="IPR036291">
    <property type="entry name" value="NAD(P)-bd_dom_sf"/>
</dbReference>
<dbReference type="Gene3D" id="3.40.50.720">
    <property type="entry name" value="NAD(P)-binding Rossmann-like Domain"/>
    <property type="match status" value="1"/>
</dbReference>